<protein>
    <submittedName>
        <fullName evidence="2">Uncharacterized protein</fullName>
    </submittedName>
</protein>
<dbReference type="AlphaFoldDB" id="A0A1P8WQJ4"/>
<feature type="transmembrane region" description="Helical" evidence="1">
    <location>
        <begin position="539"/>
        <end position="563"/>
    </location>
</feature>
<feature type="transmembrane region" description="Helical" evidence="1">
    <location>
        <begin position="570"/>
        <end position="588"/>
    </location>
</feature>
<keyword evidence="1" id="KW-0472">Membrane</keyword>
<name>A0A1P8WQJ4_9PLAN</name>
<dbReference type="KEGG" id="fmr:Fuma_05996"/>
<evidence type="ECO:0000313" key="3">
    <source>
        <dbReference type="Proteomes" id="UP000187735"/>
    </source>
</evidence>
<proteinExistence type="predicted"/>
<keyword evidence="1" id="KW-1133">Transmembrane helix</keyword>
<sequence length="856" mass="95329">MSCGCLTDPVAILHPPAQRQRGCGIQDWRYPSTSPSVAWGEVGRSEATFGRGPGMSARCSQAARVAQTPLPRTSLRSFDPSIDCGSEGTDLPDRACSTHRLRGCATWLLLLLAVFCCTTAPAVAQPDRLVSLKLEPLSIRGRSSSVIPLQIKLEYNSNQILEGDLVMEVYNSNPTDADLMATIRYEGIVLQGTDYIFNTVLPPFEHSHNQQYMITCWFDTPEGRLSLSRDPDDPAEPHELLSIGAFERATLVCSVSGRRDFLKPSKQRAFLDRSLSLEPYSPNPGPAPAADQQLNRQRILDTQRVQNYACSWNVYELPGDPLHLCAFDIVLLADNSLSRLEDGQMEALLTWVKAGGSLCVLPDDNRLQKPHLLFLQTLFERAEDPDLHLSITDDGNLLVISDEEAPVVNRRFGLGRVTLLPDVEDLPERLSGADLGSVVGHLFKVRSNSEVFDGEQWGQSSLDALLKARGAVVRKDRNGFYLQYKNGRRSSGSYWRATSREDLAAQLGLNYELQPKVNPIAVTAMTTLMPKDVEMVPSYIIALLLFAYVITIGPVDWFVLGFFKARKYTWLLFPIVTAFFTVLTVRIAHNYMASTDTGGRFTIVDLVDDGQPVRQTDLQLHFYASQVTLENETSNSFFVPAQTIAVNQLSLHQPVPQSTYRNVNYHGRFPQAYSHQQRMRQWEPQLNRTFTLSPKADKVPKIPWDDETLVTTTEGRSRLATLLTEIASPNQKVDAVVLNQQGQLPVFKMDGFLFSMQKLASGLGPIEAMQQPGMYGQIYQGFEDQVAIQGILQSSSRSGTQDFFSVVSQVSPQGAGSMEDLPIHDSTDPNQWLLIVAVKEGDETTFYRRVFHVASN</sequence>
<keyword evidence="1" id="KW-0812">Transmembrane</keyword>
<dbReference type="EMBL" id="CP017641">
    <property type="protein sequence ID" value="APZ96328.1"/>
    <property type="molecule type" value="Genomic_DNA"/>
</dbReference>
<keyword evidence="3" id="KW-1185">Reference proteome</keyword>
<dbReference type="Proteomes" id="UP000187735">
    <property type="component" value="Chromosome"/>
</dbReference>
<dbReference type="InterPro" id="IPR029062">
    <property type="entry name" value="Class_I_gatase-like"/>
</dbReference>
<accession>A0A1P8WQJ4</accession>
<dbReference type="SUPFAM" id="SSF52317">
    <property type="entry name" value="Class I glutamine amidotransferase-like"/>
    <property type="match status" value="1"/>
</dbReference>
<dbReference type="STRING" id="1891926.Fuma_05996"/>
<evidence type="ECO:0000313" key="2">
    <source>
        <dbReference type="EMBL" id="APZ96328.1"/>
    </source>
</evidence>
<organism evidence="2 3">
    <name type="scientific">Fuerstiella marisgermanici</name>
    <dbReference type="NCBI Taxonomy" id="1891926"/>
    <lineage>
        <taxon>Bacteria</taxon>
        <taxon>Pseudomonadati</taxon>
        <taxon>Planctomycetota</taxon>
        <taxon>Planctomycetia</taxon>
        <taxon>Planctomycetales</taxon>
        <taxon>Planctomycetaceae</taxon>
        <taxon>Fuerstiella</taxon>
    </lineage>
</organism>
<reference evidence="2 3" key="1">
    <citation type="journal article" date="2016" name="Front. Microbiol.">
        <title>Fuerstia marisgermanicae gen. nov., sp. nov., an Unusual Member of the Phylum Planctomycetes from the German Wadden Sea.</title>
        <authorList>
            <person name="Kohn T."/>
            <person name="Heuer A."/>
            <person name="Jogler M."/>
            <person name="Vollmers J."/>
            <person name="Boedeker C."/>
            <person name="Bunk B."/>
            <person name="Rast P."/>
            <person name="Borchert D."/>
            <person name="Glockner I."/>
            <person name="Freese H.M."/>
            <person name="Klenk H.P."/>
            <person name="Overmann J."/>
            <person name="Kaster A.K."/>
            <person name="Rohde M."/>
            <person name="Wiegand S."/>
            <person name="Jogler C."/>
        </authorList>
    </citation>
    <scope>NUCLEOTIDE SEQUENCE [LARGE SCALE GENOMIC DNA]</scope>
    <source>
        <strain evidence="2 3">NH11</strain>
    </source>
</reference>
<gene>
    <name evidence="2" type="ORF">Fuma_05996</name>
</gene>
<evidence type="ECO:0000256" key="1">
    <source>
        <dbReference type="SAM" id="Phobius"/>
    </source>
</evidence>